<evidence type="ECO:0000313" key="3">
    <source>
        <dbReference type="EMBL" id="HGV98422.1"/>
    </source>
</evidence>
<dbReference type="InterPro" id="IPR017932">
    <property type="entry name" value="GATase_2_dom"/>
</dbReference>
<dbReference type="NCBIfam" id="TIGR04183">
    <property type="entry name" value="Por_Secre_tail"/>
    <property type="match status" value="1"/>
</dbReference>
<dbReference type="PANTHER" id="PTHR43187">
    <property type="entry name" value="GLUTAMINE AMIDOTRANSFERASE DUG3-RELATED"/>
    <property type="match status" value="1"/>
</dbReference>
<dbReference type="EMBL" id="DTGZ01000171">
    <property type="protein sequence ID" value="HGV98422.1"/>
    <property type="molecule type" value="Genomic_DNA"/>
</dbReference>
<sequence>MNKFIFLRQFYIKLNFAKLLLFIYLFIIVNSCIKKLDSEHECRFWGVIFNESSPELEYIISQHLDSLRILGFNNPDGWGIGYFVATNQGGNIPVIRRGEPSAPLDPRYPERVAEMLRFIKGSGIAHVRKGSSGPVGGIPDPHPFLRCSKRRNFEFIFAHNGTIPVDHLMALIISINPGYLNINPPDYSPNFLDSDLYAILIAEVIDTYYNLTIEECIKTAIRKLDSIMEMKNEQFNFVMTDGQTLWALNFTDNKDRPLTVYFYPAKDSSDFWIVASQPLDTLNSLWVQIPNQTLVCLKPNSRPNLIPIYDKVNPESVKLDSGFVITPNPFLNLVKIEYTVTKSGMVKIMIYDGAGRLVKTLFNGFQSSNKHTIFWDGKDDLKRNLSSGVYFCNIKTDSETTVLKLVLER</sequence>
<evidence type="ECO:0000259" key="2">
    <source>
        <dbReference type="PROSITE" id="PS51278"/>
    </source>
</evidence>
<dbReference type="InterPro" id="IPR052373">
    <property type="entry name" value="Gamma-glu_amide_hydrolase"/>
</dbReference>
<dbReference type="PANTHER" id="PTHR43187:SF1">
    <property type="entry name" value="GLUTAMINE AMIDOTRANSFERASE DUG3-RELATED"/>
    <property type="match status" value="1"/>
</dbReference>
<gene>
    <name evidence="3" type="ORF">ENV60_09045</name>
</gene>
<dbReference type="SUPFAM" id="SSF56235">
    <property type="entry name" value="N-terminal nucleophile aminohydrolases (Ntn hydrolases)"/>
    <property type="match status" value="1"/>
</dbReference>
<dbReference type="Pfam" id="PF13230">
    <property type="entry name" value="GATase_4"/>
    <property type="match status" value="1"/>
</dbReference>
<dbReference type="InterPro" id="IPR026869">
    <property type="entry name" value="EgtC-like"/>
</dbReference>
<comment type="caution">
    <text evidence="3">The sequence shown here is derived from an EMBL/GenBank/DDBJ whole genome shotgun (WGS) entry which is preliminary data.</text>
</comment>
<proteinExistence type="predicted"/>
<keyword evidence="1" id="KW-0315">Glutamine amidotransferase</keyword>
<dbReference type="Gene3D" id="3.60.20.10">
    <property type="entry name" value="Glutamine Phosphoribosylpyrophosphate, subunit 1, domain 1"/>
    <property type="match status" value="1"/>
</dbReference>
<dbReference type="AlphaFoldDB" id="A0A7C4TEM8"/>
<reference evidence="3" key="1">
    <citation type="journal article" date="2020" name="mSystems">
        <title>Genome- and Community-Level Interaction Insights into Carbon Utilization and Element Cycling Functions of Hydrothermarchaeota in Hydrothermal Sediment.</title>
        <authorList>
            <person name="Zhou Z."/>
            <person name="Liu Y."/>
            <person name="Xu W."/>
            <person name="Pan J."/>
            <person name="Luo Z.H."/>
            <person name="Li M."/>
        </authorList>
    </citation>
    <scope>NUCLEOTIDE SEQUENCE [LARGE SCALE GENOMIC DNA]</scope>
    <source>
        <strain evidence="3">SpSt-774</strain>
    </source>
</reference>
<protein>
    <submittedName>
        <fullName evidence="3">T9SS type A sorting domain-containing protein</fullName>
    </submittedName>
</protein>
<dbReference type="InterPro" id="IPR026444">
    <property type="entry name" value="Secre_tail"/>
</dbReference>
<dbReference type="InterPro" id="IPR029055">
    <property type="entry name" value="Ntn_hydrolases_N"/>
</dbReference>
<name>A0A7C4TEM8_UNCW3</name>
<feature type="domain" description="Glutamine amidotransferase type-2" evidence="2">
    <location>
        <begin position="42"/>
        <end position="300"/>
    </location>
</feature>
<organism evidence="3">
    <name type="scientific">candidate division WOR-3 bacterium</name>
    <dbReference type="NCBI Taxonomy" id="2052148"/>
    <lineage>
        <taxon>Bacteria</taxon>
        <taxon>Bacteria division WOR-3</taxon>
    </lineage>
</organism>
<evidence type="ECO:0000256" key="1">
    <source>
        <dbReference type="ARBA" id="ARBA00022962"/>
    </source>
</evidence>
<dbReference type="Pfam" id="PF18962">
    <property type="entry name" value="Por_Secre_tail"/>
    <property type="match status" value="1"/>
</dbReference>
<accession>A0A7C4TEM8</accession>
<dbReference type="Gene3D" id="2.60.40.4070">
    <property type="match status" value="1"/>
</dbReference>
<dbReference type="PROSITE" id="PS51278">
    <property type="entry name" value="GATASE_TYPE_2"/>
    <property type="match status" value="1"/>
</dbReference>